<dbReference type="Proteomes" id="UP001500124">
    <property type="component" value="Unassembled WGS sequence"/>
</dbReference>
<name>A0ABP9KZ29_9ACTN</name>
<keyword evidence="11" id="KW-1185">Reference proteome</keyword>
<keyword evidence="5 8" id="KW-1133">Transmembrane helix</keyword>
<evidence type="ECO:0000259" key="9">
    <source>
        <dbReference type="Pfam" id="PF18967"/>
    </source>
</evidence>
<keyword evidence="4" id="KW-0547">Nucleotide-binding</keyword>
<evidence type="ECO:0000313" key="10">
    <source>
        <dbReference type="EMBL" id="GAA5068256.1"/>
    </source>
</evidence>
<protein>
    <recommendedName>
        <fullName evidence="9">Pycsar effector protein domain-containing protein</fullName>
    </recommendedName>
</protein>
<dbReference type="InterPro" id="IPR043760">
    <property type="entry name" value="PycTM_dom"/>
</dbReference>
<dbReference type="Pfam" id="PF18967">
    <property type="entry name" value="PycTM"/>
    <property type="match status" value="1"/>
</dbReference>
<sequence>MSADCPAGPGLRAGFRLLTDLRAEITRADAKATVLAGVLGLTVGPAALPAGRHRAPGTLPLPAALLWWAGVAALLTAVLALLLAVVPRYRRSRWEPGRPLTYFGDVRRAARAGDLAAALEETGGDPLGALLLALGEASRIAARKHLWVRVGLTAFAGAAVLVPAALLAA</sequence>
<keyword evidence="3 8" id="KW-0812">Transmembrane</keyword>
<dbReference type="EMBL" id="BAABKC010000079">
    <property type="protein sequence ID" value="GAA5068256.1"/>
    <property type="molecule type" value="Genomic_DNA"/>
</dbReference>
<comment type="subcellular location">
    <subcellularLocation>
        <location evidence="1">Cell membrane</location>
    </subcellularLocation>
</comment>
<evidence type="ECO:0000256" key="6">
    <source>
        <dbReference type="ARBA" id="ARBA00023118"/>
    </source>
</evidence>
<evidence type="ECO:0000256" key="1">
    <source>
        <dbReference type="ARBA" id="ARBA00004236"/>
    </source>
</evidence>
<feature type="domain" description="Pycsar effector protein" evidence="9">
    <location>
        <begin position="16"/>
        <end position="167"/>
    </location>
</feature>
<keyword evidence="7 8" id="KW-0472">Membrane</keyword>
<evidence type="ECO:0000256" key="2">
    <source>
        <dbReference type="ARBA" id="ARBA00022475"/>
    </source>
</evidence>
<organism evidence="10 11">
    <name type="scientific">Streptomyces similanensis</name>
    <dbReference type="NCBI Taxonomy" id="1274988"/>
    <lineage>
        <taxon>Bacteria</taxon>
        <taxon>Bacillati</taxon>
        <taxon>Actinomycetota</taxon>
        <taxon>Actinomycetes</taxon>
        <taxon>Kitasatosporales</taxon>
        <taxon>Streptomycetaceae</taxon>
        <taxon>Streptomyces</taxon>
    </lineage>
</organism>
<comment type="caution">
    <text evidence="10">The sequence shown here is derived from an EMBL/GenBank/DDBJ whole genome shotgun (WGS) entry which is preliminary data.</text>
</comment>
<evidence type="ECO:0000256" key="8">
    <source>
        <dbReference type="SAM" id="Phobius"/>
    </source>
</evidence>
<accession>A0ABP9KZ29</accession>
<reference evidence="11" key="1">
    <citation type="journal article" date="2019" name="Int. J. Syst. Evol. Microbiol.">
        <title>The Global Catalogue of Microorganisms (GCM) 10K type strain sequencing project: providing services to taxonomists for standard genome sequencing and annotation.</title>
        <authorList>
            <consortium name="The Broad Institute Genomics Platform"/>
            <consortium name="The Broad Institute Genome Sequencing Center for Infectious Disease"/>
            <person name="Wu L."/>
            <person name="Ma J."/>
        </authorList>
    </citation>
    <scope>NUCLEOTIDE SEQUENCE [LARGE SCALE GENOMIC DNA]</scope>
    <source>
        <strain evidence="11">JCM 18410</strain>
    </source>
</reference>
<evidence type="ECO:0000313" key="11">
    <source>
        <dbReference type="Proteomes" id="UP001500124"/>
    </source>
</evidence>
<keyword evidence="2" id="KW-1003">Cell membrane</keyword>
<keyword evidence="6" id="KW-0051">Antiviral defense</keyword>
<proteinExistence type="predicted"/>
<dbReference type="RefSeq" id="WP_345670458.1">
    <property type="nucleotide sequence ID" value="NZ_BAABKC010000079.1"/>
</dbReference>
<evidence type="ECO:0000256" key="5">
    <source>
        <dbReference type="ARBA" id="ARBA00022989"/>
    </source>
</evidence>
<evidence type="ECO:0000256" key="7">
    <source>
        <dbReference type="ARBA" id="ARBA00023136"/>
    </source>
</evidence>
<feature type="transmembrane region" description="Helical" evidence="8">
    <location>
        <begin position="65"/>
        <end position="86"/>
    </location>
</feature>
<gene>
    <name evidence="10" type="ORF">GCM10023336_51240</name>
</gene>
<evidence type="ECO:0000256" key="4">
    <source>
        <dbReference type="ARBA" id="ARBA00022741"/>
    </source>
</evidence>
<feature type="transmembrane region" description="Helical" evidence="8">
    <location>
        <begin position="146"/>
        <end position="168"/>
    </location>
</feature>
<evidence type="ECO:0000256" key="3">
    <source>
        <dbReference type="ARBA" id="ARBA00022692"/>
    </source>
</evidence>